<feature type="domain" description="AB hydrolase-1" evidence="1">
    <location>
        <begin position="51"/>
        <end position="298"/>
    </location>
</feature>
<proteinExistence type="predicted"/>
<accession>A0ABU4LHU7</accession>
<dbReference type="InterPro" id="IPR000073">
    <property type="entry name" value="AB_hydrolase_1"/>
</dbReference>
<dbReference type="Proteomes" id="UP001271723">
    <property type="component" value="Unassembled WGS sequence"/>
</dbReference>
<gene>
    <name evidence="2" type="ORF">PV517_38690</name>
</gene>
<name>A0ABU4LHU7_9ACTN</name>
<dbReference type="Pfam" id="PF00561">
    <property type="entry name" value="Abhydrolase_1"/>
    <property type="match status" value="1"/>
</dbReference>
<dbReference type="InterPro" id="IPR050228">
    <property type="entry name" value="Carboxylesterase_BioH"/>
</dbReference>
<dbReference type="SUPFAM" id="SSF53474">
    <property type="entry name" value="alpha/beta-Hydrolases"/>
    <property type="match status" value="1"/>
</dbReference>
<evidence type="ECO:0000313" key="3">
    <source>
        <dbReference type="Proteomes" id="UP001271723"/>
    </source>
</evidence>
<organism evidence="2 3">
    <name type="scientific">Streptomyces griseiscabiei</name>
    <dbReference type="NCBI Taxonomy" id="2993540"/>
    <lineage>
        <taxon>Bacteria</taxon>
        <taxon>Bacillati</taxon>
        <taxon>Actinomycetota</taxon>
        <taxon>Actinomycetes</taxon>
        <taxon>Kitasatosporales</taxon>
        <taxon>Streptomycetaceae</taxon>
        <taxon>Streptomyces</taxon>
    </lineage>
</organism>
<dbReference type="GO" id="GO:0016787">
    <property type="term" value="F:hydrolase activity"/>
    <property type="evidence" value="ECO:0007669"/>
    <property type="project" value="UniProtKB-KW"/>
</dbReference>
<dbReference type="RefSeq" id="WP_086754905.1">
    <property type="nucleotide sequence ID" value="NZ_JAGJBZ010000001.1"/>
</dbReference>
<dbReference type="Gene3D" id="3.40.50.1820">
    <property type="entry name" value="alpha/beta hydrolase"/>
    <property type="match status" value="1"/>
</dbReference>
<sequence length="311" mass="35333">MARHLQLKEPVTERPYENWGTIGAELAGCQVRFVEGRRWRHRVIEAGSDGPPLLMYHGIGGHAETFARNLRALSENFHVYAVDARFHGFSSKDDFDLPHMYDGLADGAIDLIDALGHRSVFYEGESMGAQLGVNLALHHPERFDRMILNAGFYLNRPDREGFTPAARGASNLGQLSALAVTEPTTENIGNRLQWLVSRPDRMTDDMVSVRRRIYSDPEVNRSLRRIFNLDGGGSFGPHLYEPSYTHDDLKSWRPETLVLWGEHNPGHGPDYGEYWADVIGADFYAFEDAGHWPQWEKPHEFNAVVTQYLTR</sequence>
<dbReference type="InterPro" id="IPR029058">
    <property type="entry name" value="AB_hydrolase_fold"/>
</dbReference>
<evidence type="ECO:0000313" key="2">
    <source>
        <dbReference type="EMBL" id="MDX2914588.1"/>
    </source>
</evidence>
<keyword evidence="2" id="KW-0378">Hydrolase</keyword>
<keyword evidence="3" id="KW-1185">Reference proteome</keyword>
<reference evidence="2 3" key="1">
    <citation type="journal article" date="2023" name="Microb. Genom.">
        <title>Mesoterricola silvestris gen. nov., sp. nov., Mesoterricola sediminis sp. nov., Geothrix oryzae sp. nov., Geothrix edaphica sp. nov., Geothrix rubra sp. nov., and Geothrix limicola sp. nov., six novel members of Acidobacteriota isolated from soils.</title>
        <authorList>
            <person name="Weisberg A.J."/>
            <person name="Pearce E."/>
            <person name="Kramer C.G."/>
            <person name="Chang J.H."/>
            <person name="Clarke C.R."/>
        </authorList>
    </citation>
    <scope>NUCLEOTIDE SEQUENCE [LARGE SCALE GENOMIC DNA]</scope>
    <source>
        <strain evidence="2 3">NRRL_B-2795</strain>
    </source>
</reference>
<comment type="caution">
    <text evidence="2">The sequence shown here is derived from an EMBL/GenBank/DDBJ whole genome shotgun (WGS) entry which is preliminary data.</text>
</comment>
<dbReference type="EMBL" id="JARAVY010000021">
    <property type="protein sequence ID" value="MDX2914588.1"/>
    <property type="molecule type" value="Genomic_DNA"/>
</dbReference>
<dbReference type="PANTHER" id="PTHR43194">
    <property type="entry name" value="HYDROLASE ALPHA/BETA FOLD FAMILY"/>
    <property type="match status" value="1"/>
</dbReference>
<evidence type="ECO:0000259" key="1">
    <source>
        <dbReference type="Pfam" id="PF00561"/>
    </source>
</evidence>
<protein>
    <submittedName>
        <fullName evidence="2">Alpha/beta hydrolase</fullName>
    </submittedName>
</protein>
<dbReference type="PANTHER" id="PTHR43194:SF2">
    <property type="entry name" value="PEROXISOMAL MEMBRANE PROTEIN LPX1"/>
    <property type="match status" value="1"/>
</dbReference>